<gene>
    <name evidence="2" type="ORF">FK85_29790</name>
</gene>
<dbReference type="InterPro" id="IPR003661">
    <property type="entry name" value="HisK_dim/P_dom"/>
</dbReference>
<feature type="non-terminal residue" evidence="2">
    <location>
        <position position="1"/>
    </location>
</feature>
<feature type="compositionally biased region" description="Low complexity" evidence="1">
    <location>
        <begin position="61"/>
        <end position="72"/>
    </location>
</feature>
<dbReference type="GO" id="GO:0000155">
    <property type="term" value="F:phosphorelay sensor kinase activity"/>
    <property type="evidence" value="ECO:0007669"/>
    <property type="project" value="InterPro"/>
</dbReference>
<proteinExistence type="predicted"/>
<dbReference type="EMBL" id="JNFH02000072">
    <property type="protein sequence ID" value="KKF39283.1"/>
    <property type="molecule type" value="Genomic_DNA"/>
</dbReference>
<evidence type="ECO:0000313" key="2">
    <source>
        <dbReference type="EMBL" id="KKF39283.1"/>
    </source>
</evidence>
<feature type="compositionally biased region" description="Low complexity" evidence="1">
    <location>
        <begin position="92"/>
        <end position="109"/>
    </location>
</feature>
<evidence type="ECO:0000313" key="3">
    <source>
        <dbReference type="Proteomes" id="UP000053331"/>
    </source>
</evidence>
<organism evidence="2 3">
    <name type="scientific">Halorubrum saccharovorum</name>
    <dbReference type="NCBI Taxonomy" id="2248"/>
    <lineage>
        <taxon>Archaea</taxon>
        <taxon>Methanobacteriati</taxon>
        <taxon>Methanobacteriota</taxon>
        <taxon>Stenosarchaea group</taxon>
        <taxon>Halobacteria</taxon>
        <taxon>Halobacteriales</taxon>
        <taxon>Haloferacaceae</taxon>
        <taxon>Halorubrum</taxon>
    </lineage>
</organism>
<sequence length="122" mass="12889">VRSAGEARRARDATRAVAFVNHLLRHDLRNDLSAIRGYADLLDGETDSHGPAERLPDADADSGSDSASSPSAVIARKADEGSTGSRRRARSRTPSSGGRRSGVSTSPRRLGTCWPGPPITPE</sequence>
<dbReference type="AlphaFoldDB" id="A0A0F8BGN4"/>
<reference evidence="2 3" key="1">
    <citation type="journal article" date="2015" name="Genome Announc.">
        <title>Draft genome sequence of a Halorubrum H3 strain isolated from the burlinskoye salt lake (Altai Krai, Russia).</title>
        <authorList>
            <person name="Rozanov A.S."/>
            <person name="Bryanskaya A.V."/>
            <person name="Malup T.K."/>
            <person name="Kotenko A.V."/>
            <person name="Peltek S.E."/>
        </authorList>
    </citation>
    <scope>NUCLEOTIDE SEQUENCE [LARGE SCALE GENOMIC DNA]</scope>
    <source>
        <strain evidence="2 3">H3</strain>
    </source>
</reference>
<protein>
    <submittedName>
        <fullName evidence="2">Uncharacterized protein</fullName>
    </submittedName>
</protein>
<keyword evidence="3" id="KW-1185">Reference proteome</keyword>
<dbReference type="CDD" id="cd00082">
    <property type="entry name" value="HisKA"/>
    <property type="match status" value="1"/>
</dbReference>
<feature type="compositionally biased region" description="Basic and acidic residues" evidence="1">
    <location>
        <begin position="46"/>
        <end position="57"/>
    </location>
</feature>
<feature type="region of interest" description="Disordered" evidence="1">
    <location>
        <begin position="42"/>
        <end position="122"/>
    </location>
</feature>
<accession>A0A0F8BGN4</accession>
<name>A0A0F8BGN4_9EURY</name>
<evidence type="ECO:0000256" key="1">
    <source>
        <dbReference type="SAM" id="MobiDB-lite"/>
    </source>
</evidence>
<dbReference type="Proteomes" id="UP000053331">
    <property type="component" value="Unassembled WGS sequence"/>
</dbReference>
<comment type="caution">
    <text evidence="2">The sequence shown here is derived from an EMBL/GenBank/DDBJ whole genome shotgun (WGS) entry which is preliminary data.</text>
</comment>